<accession>A0ABX4MYB2</accession>
<proteinExistence type="predicted"/>
<evidence type="ECO:0000313" key="3">
    <source>
        <dbReference type="Proteomes" id="UP000229263"/>
    </source>
</evidence>
<name>A0ABX4MYB2_9MICC</name>
<protein>
    <submittedName>
        <fullName evidence="2">Uncharacterized protein</fullName>
    </submittedName>
</protein>
<sequence>MSDPISDEDKKNLTSIFAPDPEDNSPLQTVLNTMRAPATGRPEITLAAPQNEETTLRDFAKKLFTPTEQD</sequence>
<keyword evidence="3" id="KW-1185">Reference proteome</keyword>
<dbReference type="Proteomes" id="UP000229263">
    <property type="component" value="Unassembled WGS sequence"/>
</dbReference>
<evidence type="ECO:0000313" key="2">
    <source>
        <dbReference type="EMBL" id="PJJ44222.1"/>
    </source>
</evidence>
<comment type="caution">
    <text evidence="2">The sequence shown here is derived from an EMBL/GenBank/DDBJ whole genome shotgun (WGS) entry which is preliminary data.</text>
</comment>
<dbReference type="RefSeq" id="WP_066144329.1">
    <property type="nucleotide sequence ID" value="NZ_PGEY01000001.1"/>
</dbReference>
<organism evidence="2 3">
    <name type="scientific">Glutamicibacter mysorens</name>
    <dbReference type="NCBI Taxonomy" id="257984"/>
    <lineage>
        <taxon>Bacteria</taxon>
        <taxon>Bacillati</taxon>
        <taxon>Actinomycetota</taxon>
        <taxon>Actinomycetes</taxon>
        <taxon>Micrococcales</taxon>
        <taxon>Micrococcaceae</taxon>
        <taxon>Glutamicibacter</taxon>
    </lineage>
</organism>
<evidence type="ECO:0000256" key="1">
    <source>
        <dbReference type="SAM" id="MobiDB-lite"/>
    </source>
</evidence>
<dbReference type="EMBL" id="PGEY01000001">
    <property type="protein sequence ID" value="PJJ44222.1"/>
    <property type="molecule type" value="Genomic_DNA"/>
</dbReference>
<gene>
    <name evidence="2" type="ORF">ATK23_1450</name>
</gene>
<feature type="region of interest" description="Disordered" evidence="1">
    <location>
        <begin position="1"/>
        <end position="26"/>
    </location>
</feature>
<reference evidence="2 3" key="1">
    <citation type="submission" date="2017-11" db="EMBL/GenBank/DDBJ databases">
        <title>Sequencing the genomes of 1000 actinobacteria strains.</title>
        <authorList>
            <person name="Klenk H.-P."/>
        </authorList>
    </citation>
    <scope>NUCLEOTIDE SEQUENCE [LARGE SCALE GENOMIC DNA]</scope>
    <source>
        <strain evidence="2 3">DSM 12798</strain>
    </source>
</reference>